<dbReference type="Proteomes" id="UP001266305">
    <property type="component" value="Unassembled WGS sequence"/>
</dbReference>
<gene>
    <name evidence="2" type="ORF">P7K49_040153</name>
</gene>
<keyword evidence="3" id="KW-1185">Reference proteome</keyword>
<name>A0ABQ9T9G0_SAGOE</name>
<dbReference type="EMBL" id="JASSZA010000411">
    <property type="protein sequence ID" value="KAK2081038.1"/>
    <property type="molecule type" value="Genomic_DNA"/>
</dbReference>
<accession>A0ABQ9T9G0</accession>
<evidence type="ECO:0000313" key="3">
    <source>
        <dbReference type="Proteomes" id="UP001266305"/>
    </source>
</evidence>
<feature type="chain" id="PRO_5045357200" evidence="1">
    <location>
        <begin position="16"/>
        <end position="105"/>
    </location>
</feature>
<feature type="signal peptide" evidence="1">
    <location>
        <begin position="1"/>
        <end position="15"/>
    </location>
</feature>
<evidence type="ECO:0000256" key="1">
    <source>
        <dbReference type="SAM" id="SignalP"/>
    </source>
</evidence>
<feature type="non-terminal residue" evidence="2">
    <location>
        <position position="1"/>
    </location>
</feature>
<organism evidence="2 3">
    <name type="scientific">Saguinus oedipus</name>
    <name type="common">Cotton-top tamarin</name>
    <name type="synonym">Oedipomidas oedipus</name>
    <dbReference type="NCBI Taxonomy" id="9490"/>
    <lineage>
        <taxon>Eukaryota</taxon>
        <taxon>Metazoa</taxon>
        <taxon>Chordata</taxon>
        <taxon>Craniata</taxon>
        <taxon>Vertebrata</taxon>
        <taxon>Euteleostomi</taxon>
        <taxon>Mammalia</taxon>
        <taxon>Eutheria</taxon>
        <taxon>Euarchontoglires</taxon>
        <taxon>Primates</taxon>
        <taxon>Haplorrhini</taxon>
        <taxon>Platyrrhini</taxon>
        <taxon>Cebidae</taxon>
        <taxon>Callitrichinae</taxon>
        <taxon>Saguinus</taxon>
    </lineage>
</organism>
<comment type="caution">
    <text evidence="2">The sequence shown here is derived from an EMBL/GenBank/DDBJ whole genome shotgun (WGS) entry which is preliminary data.</text>
</comment>
<evidence type="ECO:0000313" key="2">
    <source>
        <dbReference type="EMBL" id="KAK2081038.1"/>
    </source>
</evidence>
<reference evidence="2 3" key="1">
    <citation type="submission" date="2023-05" db="EMBL/GenBank/DDBJ databases">
        <title>B98-5 Cell Line De Novo Hybrid Assembly: An Optical Mapping Approach.</title>
        <authorList>
            <person name="Kananen K."/>
            <person name="Auerbach J.A."/>
            <person name="Kautto E."/>
            <person name="Blachly J.S."/>
        </authorList>
    </citation>
    <scope>NUCLEOTIDE SEQUENCE [LARGE SCALE GENOMIC DNA]</scope>
    <source>
        <strain evidence="2">B95-8</strain>
        <tissue evidence="2">Cell line</tissue>
    </source>
</reference>
<protein>
    <submittedName>
        <fullName evidence="2">Uncharacterized protein</fullName>
    </submittedName>
</protein>
<proteinExistence type="predicted"/>
<keyword evidence="1" id="KW-0732">Signal</keyword>
<sequence length="105" mass="11148">AALLLVLTDLGGTFSQTLETPDWLHVPGGFGGCARVPLVLHARYLALSWAPLLMLSCRPAASSPCCPFSFPPLSLLVPPLSLLVPPLSLLVPPLSLALHVLRCWS</sequence>